<evidence type="ECO:0000256" key="2">
    <source>
        <dbReference type="ARBA" id="ARBA00022679"/>
    </source>
</evidence>
<name>A0A5J4Z1J8_PORPP</name>
<comment type="subcellular location">
    <subcellularLocation>
        <location evidence="1">Membrane</location>
        <topology evidence="1">Multi-pass membrane protein</topology>
    </subcellularLocation>
</comment>
<feature type="transmembrane region" description="Helical" evidence="7">
    <location>
        <begin position="183"/>
        <end position="203"/>
    </location>
</feature>
<keyword evidence="6 7" id="KW-0012">Acyltransferase</keyword>
<dbReference type="PROSITE" id="PS50216">
    <property type="entry name" value="DHHC"/>
    <property type="match status" value="1"/>
</dbReference>
<dbReference type="InterPro" id="IPR039859">
    <property type="entry name" value="PFA4/ZDH16/20/ERF2-like"/>
</dbReference>
<dbReference type="EMBL" id="VRMN01000001">
    <property type="protein sequence ID" value="KAA8497496.1"/>
    <property type="molecule type" value="Genomic_DNA"/>
</dbReference>
<comment type="catalytic activity">
    <reaction evidence="7">
        <text>L-cysteinyl-[protein] + hexadecanoyl-CoA = S-hexadecanoyl-L-cysteinyl-[protein] + CoA</text>
        <dbReference type="Rhea" id="RHEA:36683"/>
        <dbReference type="Rhea" id="RHEA-COMP:10131"/>
        <dbReference type="Rhea" id="RHEA-COMP:11032"/>
        <dbReference type="ChEBI" id="CHEBI:29950"/>
        <dbReference type="ChEBI" id="CHEBI:57287"/>
        <dbReference type="ChEBI" id="CHEBI:57379"/>
        <dbReference type="ChEBI" id="CHEBI:74151"/>
        <dbReference type="EC" id="2.3.1.225"/>
    </reaction>
</comment>
<keyword evidence="3 7" id="KW-0812">Transmembrane</keyword>
<evidence type="ECO:0000256" key="1">
    <source>
        <dbReference type="ARBA" id="ARBA00004141"/>
    </source>
</evidence>
<dbReference type="GO" id="GO:0016020">
    <property type="term" value="C:membrane"/>
    <property type="evidence" value="ECO:0007669"/>
    <property type="project" value="UniProtKB-SubCell"/>
</dbReference>
<gene>
    <name evidence="9" type="ORF">FVE85_5081</name>
</gene>
<dbReference type="OrthoDB" id="9909019at2759"/>
<feature type="transmembrane region" description="Helical" evidence="7">
    <location>
        <begin position="43"/>
        <end position="66"/>
    </location>
</feature>
<evidence type="ECO:0000256" key="3">
    <source>
        <dbReference type="ARBA" id="ARBA00022692"/>
    </source>
</evidence>
<sequence>MKPMILAGCIEIWGLSASLPRGASLSAQENARRVRSIRYAERVIMVVVEFVIWFAAITCNLALLHWDPCWRGSCTGSSMGMNIPEALFLDSFVVLLQSMYLAAMFVKPGSASDWAVERPDLPFPSYVSPEDSASDEAELWCKRCRAAKPRRVHHCSSCEVCVAKLDHHCLWTGNCVGVRNHKYFTLFLLYVTIACSFGTGLFIRFWMRLFRARALYSRREIVRIAVLTYFGGVMAFAVALAVGGLLVRNIFLACLNQTTLESIQKRQPGRFQVVNYSTGSIYRNLQHAFGHDFLLWPVPVSRHARLSSAFWSHRGKHDRARKRES</sequence>
<dbReference type="GO" id="GO:0019706">
    <property type="term" value="F:protein-cysteine S-palmitoyltransferase activity"/>
    <property type="evidence" value="ECO:0007669"/>
    <property type="project" value="UniProtKB-EC"/>
</dbReference>
<accession>A0A5J4Z1J8</accession>
<dbReference type="EC" id="2.3.1.225" evidence="7"/>
<dbReference type="PANTHER" id="PTHR12246">
    <property type="entry name" value="PALMITOYLTRANSFERASE ZDHHC16"/>
    <property type="match status" value="1"/>
</dbReference>
<reference evidence="10" key="1">
    <citation type="journal article" date="2019" name="Nat. Commun.">
        <title>Expansion of phycobilisome linker gene families in mesophilic red algae.</title>
        <authorList>
            <person name="Lee J."/>
            <person name="Kim D."/>
            <person name="Bhattacharya D."/>
            <person name="Yoon H.S."/>
        </authorList>
    </citation>
    <scope>NUCLEOTIDE SEQUENCE [LARGE SCALE GENOMIC DNA]</scope>
    <source>
        <strain evidence="10">CCMP 1328</strain>
    </source>
</reference>
<keyword evidence="2 7" id="KW-0808">Transferase</keyword>
<dbReference type="OMA" id="NACILRF"/>
<keyword evidence="10" id="KW-1185">Reference proteome</keyword>
<evidence type="ECO:0000256" key="5">
    <source>
        <dbReference type="ARBA" id="ARBA00023136"/>
    </source>
</evidence>
<proteinExistence type="inferred from homology"/>
<feature type="transmembrane region" description="Helical" evidence="7">
    <location>
        <begin position="224"/>
        <end position="247"/>
    </location>
</feature>
<evidence type="ECO:0000256" key="4">
    <source>
        <dbReference type="ARBA" id="ARBA00022989"/>
    </source>
</evidence>
<protein>
    <recommendedName>
        <fullName evidence="7">Palmitoyltransferase</fullName>
        <ecNumber evidence="7">2.3.1.225</ecNumber>
    </recommendedName>
</protein>
<comment type="caution">
    <text evidence="9">The sequence shown here is derived from an EMBL/GenBank/DDBJ whole genome shotgun (WGS) entry which is preliminary data.</text>
</comment>
<keyword evidence="4 7" id="KW-1133">Transmembrane helix</keyword>
<dbReference type="InterPro" id="IPR001594">
    <property type="entry name" value="Palmitoyltrfase_DHHC"/>
</dbReference>
<comment type="domain">
    <text evidence="7">The DHHC domain is required for palmitoyltransferase activity.</text>
</comment>
<evidence type="ECO:0000313" key="10">
    <source>
        <dbReference type="Proteomes" id="UP000324585"/>
    </source>
</evidence>
<comment type="similarity">
    <text evidence="7">Belongs to the DHHC palmitoyltransferase family.</text>
</comment>
<dbReference type="Proteomes" id="UP000324585">
    <property type="component" value="Unassembled WGS sequence"/>
</dbReference>
<organism evidence="9 10">
    <name type="scientific">Porphyridium purpureum</name>
    <name type="common">Red alga</name>
    <name type="synonym">Porphyridium cruentum</name>
    <dbReference type="NCBI Taxonomy" id="35688"/>
    <lineage>
        <taxon>Eukaryota</taxon>
        <taxon>Rhodophyta</taxon>
        <taxon>Bangiophyceae</taxon>
        <taxon>Porphyridiales</taxon>
        <taxon>Porphyridiaceae</taxon>
        <taxon>Porphyridium</taxon>
    </lineage>
</organism>
<evidence type="ECO:0000256" key="7">
    <source>
        <dbReference type="RuleBase" id="RU079119"/>
    </source>
</evidence>
<dbReference type="AlphaFoldDB" id="A0A5J4Z1J8"/>
<evidence type="ECO:0000259" key="8">
    <source>
        <dbReference type="Pfam" id="PF01529"/>
    </source>
</evidence>
<keyword evidence="5 7" id="KW-0472">Membrane</keyword>
<dbReference type="Pfam" id="PF01529">
    <property type="entry name" value="DHHC"/>
    <property type="match status" value="1"/>
</dbReference>
<feature type="domain" description="Palmitoyltransferase DHHC" evidence="8">
    <location>
        <begin position="137"/>
        <end position="265"/>
    </location>
</feature>
<evidence type="ECO:0000256" key="6">
    <source>
        <dbReference type="ARBA" id="ARBA00023315"/>
    </source>
</evidence>
<evidence type="ECO:0000313" key="9">
    <source>
        <dbReference type="EMBL" id="KAA8497496.1"/>
    </source>
</evidence>